<reference evidence="4 5" key="1">
    <citation type="submission" date="2021-01" db="EMBL/GenBank/DDBJ databases">
        <title>Whole genome shotgun sequence of Microbispora amethystogenes NBRC 101907.</title>
        <authorList>
            <person name="Komaki H."/>
            <person name="Tamura T."/>
        </authorList>
    </citation>
    <scope>NUCLEOTIDE SEQUENCE [LARGE SCALE GENOMIC DNA]</scope>
    <source>
        <strain evidence="4 5">NBRC 101907</strain>
    </source>
</reference>
<dbReference type="EMBL" id="BOOB01000004">
    <property type="protein sequence ID" value="GIH30539.1"/>
    <property type="molecule type" value="Genomic_DNA"/>
</dbReference>
<evidence type="ECO:0000256" key="2">
    <source>
        <dbReference type="SAM" id="Phobius"/>
    </source>
</evidence>
<feature type="compositionally biased region" description="Low complexity" evidence="1">
    <location>
        <begin position="1"/>
        <end position="20"/>
    </location>
</feature>
<evidence type="ECO:0000313" key="4">
    <source>
        <dbReference type="EMBL" id="GIH30539.1"/>
    </source>
</evidence>
<keyword evidence="5" id="KW-1185">Reference proteome</keyword>
<evidence type="ECO:0000259" key="3">
    <source>
        <dbReference type="Pfam" id="PF14258"/>
    </source>
</evidence>
<evidence type="ECO:0000256" key="1">
    <source>
        <dbReference type="SAM" id="MobiDB-lite"/>
    </source>
</evidence>
<proteinExistence type="predicted"/>
<feature type="region of interest" description="Disordered" evidence="1">
    <location>
        <begin position="1"/>
        <end position="24"/>
    </location>
</feature>
<dbReference type="Pfam" id="PF14258">
    <property type="entry name" value="DUF4350"/>
    <property type="match status" value="1"/>
</dbReference>
<keyword evidence="2" id="KW-0472">Membrane</keyword>
<protein>
    <submittedName>
        <fullName evidence="4">Membrane protein</fullName>
    </submittedName>
</protein>
<feature type="transmembrane region" description="Helical" evidence="2">
    <location>
        <begin position="29"/>
        <end position="49"/>
    </location>
</feature>
<dbReference type="RefSeq" id="WP_204284037.1">
    <property type="nucleotide sequence ID" value="NZ_BAABEJ010000003.1"/>
</dbReference>
<evidence type="ECO:0000313" key="5">
    <source>
        <dbReference type="Proteomes" id="UP000651728"/>
    </source>
</evidence>
<keyword evidence="2" id="KW-0812">Transmembrane</keyword>
<sequence>MTATTTRTTTGTTTGSATRAGTRRRGRGTAWGTLVVLLVLGAAALPALLAPDQPTGRLLDPADTSLIGSSALSRLLEAHGVEVVRVETPGAAVAAAGPQTLLLITEASLLGSHDAAVRLAEAPGDRLIAGHASFLDVLAPGLNRESVERVRSRPPRCALREAVRAGDAFTGGISFSSPPGSTGCYPAGDGHTLVRYTEDGHTVTALGDASFLTNMWLADDGNAALALNLAGARPKLVWLAQGDDPAEAEDGATGADGEPARSLGDLIPGGVTWAVFQLVVAVAVTALWRARRLGPVVTERLPVVVRASETVEGRGLLYRSRRARDRAALALRAAAADRLAPLLGVPRTATAEEVADAAAARTGQDPGPVRALLCGPEPADDAALVALAADLDTLERQVRDS</sequence>
<dbReference type="InterPro" id="IPR025646">
    <property type="entry name" value="DUF4350"/>
</dbReference>
<organism evidence="4 5">
    <name type="scientific">Microbispora amethystogenes</name>
    <dbReference type="NCBI Taxonomy" id="1427754"/>
    <lineage>
        <taxon>Bacteria</taxon>
        <taxon>Bacillati</taxon>
        <taxon>Actinomycetota</taxon>
        <taxon>Actinomycetes</taxon>
        <taxon>Streptosporangiales</taxon>
        <taxon>Streptosporangiaceae</taxon>
        <taxon>Microbispora</taxon>
    </lineage>
</organism>
<comment type="caution">
    <text evidence="4">The sequence shown here is derived from an EMBL/GenBank/DDBJ whole genome shotgun (WGS) entry which is preliminary data.</text>
</comment>
<gene>
    <name evidence="4" type="ORF">Mam01_07030</name>
</gene>
<name>A0ABQ4F6T9_9ACTN</name>
<accession>A0ABQ4F6T9</accession>
<feature type="domain" description="DUF4350" evidence="3">
    <location>
        <begin position="63"/>
        <end position="229"/>
    </location>
</feature>
<dbReference type="Proteomes" id="UP000651728">
    <property type="component" value="Unassembled WGS sequence"/>
</dbReference>
<keyword evidence="2" id="KW-1133">Transmembrane helix</keyword>